<protein>
    <submittedName>
        <fullName evidence="5">Uncharacterized protein</fullName>
    </submittedName>
</protein>
<dbReference type="PROSITE" id="PS50297">
    <property type="entry name" value="ANK_REP_REGION"/>
    <property type="match status" value="3"/>
</dbReference>
<organism evidence="5 6">
    <name type="scientific">Fusarium floridanum</name>
    <dbReference type="NCBI Taxonomy" id="1325733"/>
    <lineage>
        <taxon>Eukaryota</taxon>
        <taxon>Fungi</taxon>
        <taxon>Dikarya</taxon>
        <taxon>Ascomycota</taxon>
        <taxon>Pezizomycotina</taxon>
        <taxon>Sordariomycetes</taxon>
        <taxon>Hypocreomycetidae</taxon>
        <taxon>Hypocreales</taxon>
        <taxon>Nectriaceae</taxon>
        <taxon>Fusarium</taxon>
        <taxon>Fusarium solani species complex</taxon>
    </lineage>
</organism>
<feature type="region of interest" description="Disordered" evidence="4">
    <location>
        <begin position="1"/>
        <end position="22"/>
    </location>
</feature>
<feature type="region of interest" description="Disordered" evidence="4">
    <location>
        <begin position="223"/>
        <end position="273"/>
    </location>
</feature>
<feature type="repeat" description="ANK" evidence="3">
    <location>
        <begin position="160"/>
        <end position="192"/>
    </location>
</feature>
<keyword evidence="6" id="KW-1185">Reference proteome</keyword>
<gene>
    <name evidence="5" type="ORF">CEP51_003996</name>
</gene>
<keyword evidence="1" id="KW-0677">Repeat</keyword>
<sequence>MADAIDLRKPTNVPGESDDGLETEDALVKAKTTIEDKITQWLGPRDDPETWSILSCLRTLYKEQGREWRWDTIPDFETATPETPTEYPRAFGLSELHRLCQKPGGKLSKEIRAALKQGQSIDQQDVFYWTPLHYCAAKGNAEACKRLLRYEADLNARELVDWTPLHLAAANGHEDVVDVLVKKGAQIEARSSRGETPLHLAVERGHRAVAGYLATKKAKVDDKEFLHQSDAPRSPTSQHQGFENLPFSGRTMTTKRDNLDSGRGLGTGGSEDT</sequence>
<dbReference type="PROSITE" id="PS50088">
    <property type="entry name" value="ANK_REPEAT"/>
    <property type="match status" value="3"/>
</dbReference>
<keyword evidence="2 3" id="KW-0040">ANK repeat</keyword>
<dbReference type="Gene3D" id="1.25.40.20">
    <property type="entry name" value="Ankyrin repeat-containing domain"/>
    <property type="match status" value="2"/>
</dbReference>
<evidence type="ECO:0000313" key="6">
    <source>
        <dbReference type="Proteomes" id="UP000287972"/>
    </source>
</evidence>
<accession>A0A428S3H9</accession>
<dbReference type="InterPro" id="IPR036770">
    <property type="entry name" value="Ankyrin_rpt-contain_sf"/>
</dbReference>
<evidence type="ECO:0000256" key="2">
    <source>
        <dbReference type="ARBA" id="ARBA00023043"/>
    </source>
</evidence>
<evidence type="ECO:0000256" key="4">
    <source>
        <dbReference type="SAM" id="MobiDB-lite"/>
    </source>
</evidence>
<feature type="repeat" description="ANK" evidence="3">
    <location>
        <begin position="193"/>
        <end position="225"/>
    </location>
</feature>
<dbReference type="EMBL" id="NKCL01000070">
    <property type="protein sequence ID" value="RSL84274.1"/>
    <property type="molecule type" value="Genomic_DNA"/>
</dbReference>
<comment type="caution">
    <text evidence="5">The sequence shown here is derived from an EMBL/GenBank/DDBJ whole genome shotgun (WGS) entry which is preliminary data.</text>
</comment>
<dbReference type="AlphaFoldDB" id="A0A428S3H9"/>
<feature type="repeat" description="ANK" evidence="3">
    <location>
        <begin position="130"/>
        <end position="159"/>
    </location>
</feature>
<reference evidence="5 6" key="1">
    <citation type="submission" date="2017-06" db="EMBL/GenBank/DDBJ databases">
        <title>Comparative genomic analysis of Ambrosia Fusariam Clade fungi.</title>
        <authorList>
            <person name="Stajich J.E."/>
            <person name="Carrillo J."/>
            <person name="Kijimoto T."/>
            <person name="Eskalen A."/>
            <person name="O'Donnell K."/>
            <person name="Kasson M."/>
        </authorList>
    </citation>
    <scope>NUCLEOTIDE SEQUENCE [LARGE SCALE GENOMIC DNA]</scope>
    <source>
        <strain evidence="5 6">NRRL62606</strain>
    </source>
</reference>
<dbReference type="Pfam" id="PF00023">
    <property type="entry name" value="Ank"/>
    <property type="match status" value="1"/>
</dbReference>
<dbReference type="SUPFAM" id="SSF48403">
    <property type="entry name" value="Ankyrin repeat"/>
    <property type="match status" value="1"/>
</dbReference>
<dbReference type="SMART" id="SM00248">
    <property type="entry name" value="ANK"/>
    <property type="match status" value="3"/>
</dbReference>
<dbReference type="PANTHER" id="PTHR24171">
    <property type="entry name" value="ANKYRIN REPEAT DOMAIN-CONTAINING PROTEIN 39-RELATED"/>
    <property type="match status" value="1"/>
</dbReference>
<feature type="compositionally biased region" description="Gly residues" evidence="4">
    <location>
        <begin position="263"/>
        <end position="273"/>
    </location>
</feature>
<dbReference type="InterPro" id="IPR002110">
    <property type="entry name" value="Ankyrin_rpt"/>
</dbReference>
<evidence type="ECO:0000313" key="5">
    <source>
        <dbReference type="EMBL" id="RSL84274.1"/>
    </source>
</evidence>
<evidence type="ECO:0000256" key="3">
    <source>
        <dbReference type="PROSITE-ProRule" id="PRU00023"/>
    </source>
</evidence>
<name>A0A428S3H9_9HYPO</name>
<dbReference type="Pfam" id="PF12796">
    <property type="entry name" value="Ank_2"/>
    <property type="match status" value="1"/>
</dbReference>
<dbReference type="Proteomes" id="UP000287972">
    <property type="component" value="Unassembled WGS sequence"/>
</dbReference>
<proteinExistence type="predicted"/>
<evidence type="ECO:0000256" key="1">
    <source>
        <dbReference type="ARBA" id="ARBA00022737"/>
    </source>
</evidence>